<reference evidence="2" key="1">
    <citation type="submission" date="2021-01" db="EMBL/GenBank/DDBJ databases">
        <authorList>
            <person name="Corre E."/>
            <person name="Pelletier E."/>
            <person name="Niang G."/>
            <person name="Scheremetjew M."/>
            <person name="Finn R."/>
            <person name="Kale V."/>
            <person name="Holt S."/>
            <person name="Cochrane G."/>
            <person name="Meng A."/>
            <person name="Brown T."/>
            <person name="Cohen L."/>
        </authorList>
    </citation>
    <scope>NUCLEOTIDE SEQUENCE</scope>
    <source>
        <strain evidence="2">CCMP3107</strain>
    </source>
</reference>
<keyword evidence="1" id="KW-0732">Signal</keyword>
<dbReference type="AlphaFoldDB" id="A0A6V1NVD6"/>
<organism evidence="2">
    <name type="scientific">Heterosigma akashiwo</name>
    <name type="common">Chromophytic alga</name>
    <name type="synonym">Heterosigma carterae</name>
    <dbReference type="NCBI Taxonomy" id="2829"/>
    <lineage>
        <taxon>Eukaryota</taxon>
        <taxon>Sar</taxon>
        <taxon>Stramenopiles</taxon>
        <taxon>Ochrophyta</taxon>
        <taxon>Raphidophyceae</taxon>
        <taxon>Chattonellales</taxon>
        <taxon>Chattonellaceae</taxon>
        <taxon>Heterosigma</taxon>
    </lineage>
</organism>
<feature type="signal peptide" evidence="1">
    <location>
        <begin position="1"/>
        <end position="23"/>
    </location>
</feature>
<accession>A0A6V1NVD6</accession>
<proteinExistence type="predicted"/>
<dbReference type="Pfam" id="PF07386">
    <property type="entry name" value="DUF1499"/>
    <property type="match status" value="1"/>
</dbReference>
<gene>
    <name evidence="2" type="ORF">HAKA00212_LOCUS4506</name>
</gene>
<sequence>MVLRARRLLLIFFVAFITQSAFSFRFSGSRTQNSDRLGWTPAAHPFRQSLNRRRLLFAQSDDKDMQLTQLPIVPIASALEAGLAVVAGHAPGVVVGLVSLAWSTVLKNKDAVRRLLPVSPEAVGTPLSVWVVALLGVRLATLAPDPRYAGAFPADVAAPIGCTRVAGDFGRWPGGGNLRPAVVPGLSVDQVQQRIKGWILEQPRATILEEKEGYIHAQVLSNLMGFPDNLGVRVFRNAAGRTEVWAQGELRVGQGDLGVNYARVKKLLEFIDENMVNKDEKLKSKL</sequence>
<dbReference type="EMBL" id="HBIU01010554">
    <property type="protein sequence ID" value="CAE0625835.1"/>
    <property type="molecule type" value="Transcribed_RNA"/>
</dbReference>
<feature type="chain" id="PRO_5030160741" description="DUF1499 domain-containing protein" evidence="1">
    <location>
        <begin position="24"/>
        <end position="286"/>
    </location>
</feature>
<protein>
    <recommendedName>
        <fullName evidence="3">DUF1499 domain-containing protein</fullName>
    </recommendedName>
</protein>
<evidence type="ECO:0008006" key="3">
    <source>
        <dbReference type="Google" id="ProtNLM"/>
    </source>
</evidence>
<name>A0A6V1NVD6_HETAK</name>
<evidence type="ECO:0000256" key="1">
    <source>
        <dbReference type="SAM" id="SignalP"/>
    </source>
</evidence>
<dbReference type="InterPro" id="IPR010865">
    <property type="entry name" value="DUF1499"/>
</dbReference>
<evidence type="ECO:0000313" key="2">
    <source>
        <dbReference type="EMBL" id="CAE0625835.1"/>
    </source>
</evidence>